<dbReference type="AlphaFoldDB" id="A0A830FLF4"/>
<gene>
    <name evidence="1" type="ORF">GCM10009039_15130</name>
</gene>
<dbReference type="Gene3D" id="2.60.120.1180">
    <property type="match status" value="1"/>
</dbReference>
<dbReference type="RefSeq" id="WP_188977542.1">
    <property type="nucleotide sequence ID" value="NZ_BMPG01000002.1"/>
</dbReference>
<proteinExistence type="predicted"/>
<accession>A0A830FLF4</accession>
<evidence type="ECO:0000313" key="1">
    <source>
        <dbReference type="EMBL" id="GGL57923.1"/>
    </source>
</evidence>
<evidence type="ECO:0000313" key="2">
    <source>
        <dbReference type="Proteomes" id="UP000607197"/>
    </source>
</evidence>
<reference evidence="1" key="2">
    <citation type="submission" date="2020-09" db="EMBL/GenBank/DDBJ databases">
        <authorList>
            <person name="Sun Q."/>
            <person name="Ohkuma M."/>
        </authorList>
    </citation>
    <scope>NUCLEOTIDE SEQUENCE</scope>
    <source>
        <strain evidence="1">JCM 19596</strain>
    </source>
</reference>
<name>A0A830FLF4_9EURY</name>
<dbReference type="OrthoDB" id="183780at2157"/>
<sequence length="172" mass="19157">MTELYAQNGVTSEFVETSQNAAGIKTPILTVSPDRSLWLRFLNHVAKGSTVGLPCYFKLRDSNGDPLPPNTKVAFYVKLAGHSDAYKVSEKIKNISFWNQNDITTQQDVDNIDGSKIKLQHPEMAEATGNADHVDIRDVDDFLVEIESDAVIDWSQSRFEFDSNGVEGPHDL</sequence>
<dbReference type="Proteomes" id="UP000607197">
    <property type="component" value="Unassembled WGS sequence"/>
</dbReference>
<organism evidence="1 2">
    <name type="scientific">Halocalculus aciditolerans</name>
    <dbReference type="NCBI Taxonomy" id="1383812"/>
    <lineage>
        <taxon>Archaea</taxon>
        <taxon>Methanobacteriati</taxon>
        <taxon>Methanobacteriota</taxon>
        <taxon>Stenosarchaea group</taxon>
        <taxon>Halobacteria</taxon>
        <taxon>Halobacteriales</taxon>
        <taxon>Halobacteriaceae</taxon>
        <taxon>Halocalculus</taxon>
    </lineage>
</organism>
<reference evidence="1" key="1">
    <citation type="journal article" date="2014" name="Int. J. Syst. Evol. Microbiol.">
        <title>Complete genome sequence of Corynebacterium casei LMG S-19264T (=DSM 44701T), isolated from a smear-ripened cheese.</title>
        <authorList>
            <consortium name="US DOE Joint Genome Institute (JGI-PGF)"/>
            <person name="Walter F."/>
            <person name="Albersmeier A."/>
            <person name="Kalinowski J."/>
            <person name="Ruckert C."/>
        </authorList>
    </citation>
    <scope>NUCLEOTIDE SEQUENCE</scope>
    <source>
        <strain evidence="1">JCM 19596</strain>
    </source>
</reference>
<dbReference type="EMBL" id="BMPG01000002">
    <property type="protein sequence ID" value="GGL57923.1"/>
    <property type="molecule type" value="Genomic_DNA"/>
</dbReference>
<comment type="caution">
    <text evidence="1">The sequence shown here is derived from an EMBL/GenBank/DDBJ whole genome shotgun (WGS) entry which is preliminary data.</text>
</comment>
<protein>
    <submittedName>
        <fullName evidence="1">Uncharacterized protein</fullName>
    </submittedName>
</protein>
<keyword evidence="2" id="KW-1185">Reference proteome</keyword>